<keyword evidence="7 17" id="KW-0547">Nucleotide-binding</keyword>
<feature type="binding site" evidence="17">
    <location>
        <position position="80"/>
    </location>
    <ligand>
        <name>ATP</name>
        <dbReference type="ChEBI" id="CHEBI:30616"/>
    </ligand>
</feature>
<evidence type="ECO:0000256" key="13">
    <source>
        <dbReference type="ARBA" id="ARBA00023209"/>
    </source>
</evidence>
<evidence type="ECO:0000256" key="3">
    <source>
        <dbReference type="ARBA" id="ARBA00022475"/>
    </source>
</evidence>
<gene>
    <name evidence="20" type="ORF">E4T88_09700</name>
</gene>
<keyword evidence="5" id="KW-0808">Transferase</keyword>
<evidence type="ECO:0000256" key="12">
    <source>
        <dbReference type="ARBA" id="ARBA00023136"/>
    </source>
</evidence>
<feature type="transmembrane region" description="Helical" evidence="19">
    <location>
        <begin position="100"/>
        <end position="121"/>
    </location>
</feature>
<dbReference type="RefSeq" id="WP_135105236.1">
    <property type="nucleotide sequence ID" value="NZ_JADGKW010000002.1"/>
</dbReference>
<keyword evidence="13" id="KW-0594">Phospholipid biosynthesis</keyword>
<dbReference type="PANTHER" id="PTHR34299:SF1">
    <property type="entry name" value="DIACYLGLYCEROL KINASE"/>
    <property type="match status" value="1"/>
</dbReference>
<keyword evidence="8 20" id="KW-0418">Kinase</keyword>
<evidence type="ECO:0000256" key="5">
    <source>
        <dbReference type="ARBA" id="ARBA00022679"/>
    </source>
</evidence>
<keyword evidence="6 19" id="KW-0812">Transmembrane</keyword>
<dbReference type="PANTHER" id="PTHR34299">
    <property type="entry name" value="DIACYLGLYCEROL KINASE"/>
    <property type="match status" value="1"/>
</dbReference>
<proteinExistence type="inferred from homology"/>
<feature type="active site" description="Proton acceptor" evidence="15">
    <location>
        <position position="73"/>
    </location>
</feature>
<comment type="caution">
    <text evidence="20">The sequence shown here is derived from an EMBL/GenBank/DDBJ whole genome shotgun (WGS) entry which is preliminary data.</text>
</comment>
<feature type="transmembrane region" description="Helical" evidence="19">
    <location>
        <begin position="59"/>
        <end position="79"/>
    </location>
</feature>
<keyword evidence="10 19" id="KW-1133">Transmembrane helix</keyword>
<organism evidence="20 21">
    <name type="scientific">Dysgonomonas mossii</name>
    <dbReference type="NCBI Taxonomy" id="163665"/>
    <lineage>
        <taxon>Bacteria</taxon>
        <taxon>Pseudomonadati</taxon>
        <taxon>Bacteroidota</taxon>
        <taxon>Bacteroidia</taxon>
        <taxon>Bacteroidales</taxon>
        <taxon>Dysgonomonadaceae</taxon>
        <taxon>Dysgonomonas</taxon>
    </lineage>
</organism>
<keyword evidence="14" id="KW-1208">Phospholipid metabolism</keyword>
<feature type="transmembrane region" description="Helical" evidence="19">
    <location>
        <begin position="35"/>
        <end position="53"/>
    </location>
</feature>
<evidence type="ECO:0000256" key="9">
    <source>
        <dbReference type="ARBA" id="ARBA00022840"/>
    </source>
</evidence>
<keyword evidence="18" id="KW-0460">Magnesium</keyword>
<evidence type="ECO:0000256" key="15">
    <source>
        <dbReference type="PIRSR" id="PIRSR600829-1"/>
    </source>
</evidence>
<evidence type="ECO:0000256" key="19">
    <source>
        <dbReference type="SAM" id="Phobius"/>
    </source>
</evidence>
<reference evidence="20 21" key="1">
    <citation type="submission" date="2019-03" db="EMBL/GenBank/DDBJ databases">
        <title>Diversity of the mouse oral microbiome.</title>
        <authorList>
            <person name="Joseph S."/>
            <person name="Aduse-Opoku J."/>
            <person name="Curtis M."/>
            <person name="Wade W."/>
            <person name="Hashim A."/>
        </authorList>
    </citation>
    <scope>NUCLEOTIDE SEQUENCE [LARGE SCALE GENOMIC DNA]</scope>
    <source>
        <strain evidence="20 21">P11</strain>
    </source>
</reference>
<name>A0A4Y9IPI2_9BACT</name>
<dbReference type="InterPro" id="IPR036945">
    <property type="entry name" value="DAGK_sf"/>
</dbReference>
<evidence type="ECO:0000256" key="1">
    <source>
        <dbReference type="ARBA" id="ARBA00004651"/>
    </source>
</evidence>
<evidence type="ECO:0000256" key="10">
    <source>
        <dbReference type="ARBA" id="ARBA00022989"/>
    </source>
</evidence>
<feature type="binding site" evidence="18">
    <location>
        <position position="32"/>
    </location>
    <ligand>
        <name>a divalent metal cation</name>
        <dbReference type="ChEBI" id="CHEBI:60240"/>
    </ligand>
</feature>
<evidence type="ECO:0000256" key="2">
    <source>
        <dbReference type="ARBA" id="ARBA00005967"/>
    </source>
</evidence>
<dbReference type="AlphaFoldDB" id="A0A4Y9IPI2"/>
<dbReference type="GO" id="GO:0008654">
    <property type="term" value="P:phospholipid biosynthetic process"/>
    <property type="evidence" value="ECO:0007669"/>
    <property type="project" value="UniProtKB-KW"/>
</dbReference>
<dbReference type="InterPro" id="IPR033717">
    <property type="entry name" value="UDPK"/>
</dbReference>
<keyword evidence="11" id="KW-0443">Lipid metabolism</keyword>
<keyword evidence="9 17" id="KW-0067">ATP-binding</keyword>
<evidence type="ECO:0000256" key="8">
    <source>
        <dbReference type="ARBA" id="ARBA00022777"/>
    </source>
</evidence>
<dbReference type="Pfam" id="PF01219">
    <property type="entry name" value="DAGK_prokar"/>
    <property type="match status" value="1"/>
</dbReference>
<dbReference type="CDD" id="cd14265">
    <property type="entry name" value="UDPK_IM_like"/>
    <property type="match status" value="1"/>
</dbReference>
<evidence type="ECO:0000256" key="11">
    <source>
        <dbReference type="ARBA" id="ARBA00023098"/>
    </source>
</evidence>
<protein>
    <submittedName>
        <fullName evidence="20">Diacylglycerol kinase family protein</fullName>
    </submittedName>
</protein>
<feature type="binding site" evidence="16">
    <location>
        <position position="73"/>
    </location>
    <ligand>
        <name>substrate</name>
    </ligand>
</feature>
<dbReference type="GO" id="GO:0005524">
    <property type="term" value="F:ATP binding"/>
    <property type="evidence" value="ECO:0007669"/>
    <property type="project" value="UniProtKB-KW"/>
</dbReference>
<feature type="binding site" evidence="17">
    <location>
        <position position="32"/>
    </location>
    <ligand>
        <name>ATP</name>
        <dbReference type="ChEBI" id="CHEBI:30616"/>
    </ligand>
</feature>
<evidence type="ECO:0000313" key="21">
    <source>
        <dbReference type="Proteomes" id="UP000298285"/>
    </source>
</evidence>
<comment type="similarity">
    <text evidence="2">Belongs to the bacterial diacylglycerol kinase family.</text>
</comment>
<feature type="binding site" evidence="18">
    <location>
        <position position="80"/>
    </location>
    <ligand>
        <name>a divalent metal cation</name>
        <dbReference type="ChEBI" id="CHEBI:60240"/>
    </ligand>
</feature>
<evidence type="ECO:0000256" key="6">
    <source>
        <dbReference type="ARBA" id="ARBA00022692"/>
    </source>
</evidence>
<evidence type="ECO:0000256" key="16">
    <source>
        <dbReference type="PIRSR" id="PIRSR600829-2"/>
    </source>
</evidence>
<dbReference type="OrthoDB" id="1493837at2"/>
<keyword evidence="18" id="KW-0479">Metal-binding</keyword>
<evidence type="ECO:0000256" key="14">
    <source>
        <dbReference type="ARBA" id="ARBA00023264"/>
    </source>
</evidence>
<evidence type="ECO:0000313" key="20">
    <source>
        <dbReference type="EMBL" id="TFU90271.1"/>
    </source>
</evidence>
<keyword evidence="12 19" id="KW-0472">Membrane</keyword>
<keyword evidence="3" id="KW-1003">Cell membrane</keyword>
<dbReference type="GO" id="GO:0046872">
    <property type="term" value="F:metal ion binding"/>
    <property type="evidence" value="ECO:0007669"/>
    <property type="project" value="UniProtKB-KW"/>
</dbReference>
<accession>A0A4Y9IPI2</accession>
<keyword evidence="4" id="KW-0444">Lipid biosynthesis</keyword>
<dbReference type="Proteomes" id="UP000298285">
    <property type="component" value="Unassembled WGS sequence"/>
</dbReference>
<dbReference type="GO" id="GO:0016301">
    <property type="term" value="F:kinase activity"/>
    <property type="evidence" value="ECO:0007669"/>
    <property type="project" value="UniProtKB-KW"/>
</dbReference>
<dbReference type="InterPro" id="IPR000829">
    <property type="entry name" value="DAGK"/>
</dbReference>
<dbReference type="Gene3D" id="1.10.287.3610">
    <property type="match status" value="1"/>
</dbReference>
<evidence type="ECO:0000256" key="4">
    <source>
        <dbReference type="ARBA" id="ARBA00022516"/>
    </source>
</evidence>
<comment type="subcellular location">
    <subcellularLocation>
        <location evidence="1">Cell membrane</location>
        <topology evidence="1">Multi-pass membrane protein</topology>
    </subcellularLocation>
</comment>
<feature type="binding site" evidence="17">
    <location>
        <position position="20"/>
    </location>
    <ligand>
        <name>ATP</name>
        <dbReference type="ChEBI" id="CHEBI:30616"/>
    </ligand>
</feature>
<dbReference type="EMBL" id="SPPK01000002">
    <property type="protein sequence ID" value="TFU90271.1"/>
    <property type="molecule type" value="Genomic_DNA"/>
</dbReference>
<sequence>MSKKGSEKFSLKKRSKSALYALNGLRVLFLEEHNSRIHIAIVIVVVTAGFLLKISNTEWLVICILIALVFSLEIINSAIENICDYISPQWNEVIKKVEDLAAAAVFVSSVISVICGAIIFLPKLYNLFT</sequence>
<evidence type="ECO:0000256" key="18">
    <source>
        <dbReference type="PIRSR" id="PIRSR600829-4"/>
    </source>
</evidence>
<comment type="cofactor">
    <cofactor evidence="18">
        <name>Mg(2+)</name>
        <dbReference type="ChEBI" id="CHEBI:18420"/>
    </cofactor>
    <text evidence="18">Mn(2+), Zn(2+), Cd(2+) and Co(2+) support activity to lesser extents.</text>
</comment>
<dbReference type="GO" id="GO:0005886">
    <property type="term" value="C:plasma membrane"/>
    <property type="evidence" value="ECO:0007669"/>
    <property type="project" value="UniProtKB-SubCell"/>
</dbReference>
<evidence type="ECO:0000256" key="7">
    <source>
        <dbReference type="ARBA" id="ARBA00022741"/>
    </source>
</evidence>
<evidence type="ECO:0000256" key="17">
    <source>
        <dbReference type="PIRSR" id="PIRSR600829-3"/>
    </source>
</evidence>